<dbReference type="Proteomes" id="UP000696485">
    <property type="component" value="Unassembled WGS sequence"/>
</dbReference>
<dbReference type="EMBL" id="JAAAUY010000831">
    <property type="protein sequence ID" value="KAF9326064.1"/>
    <property type="molecule type" value="Genomic_DNA"/>
</dbReference>
<accession>A0A9P5SFY8</accession>
<evidence type="ECO:0000313" key="2">
    <source>
        <dbReference type="Proteomes" id="UP000696485"/>
    </source>
</evidence>
<name>A0A9P5SFY8_9FUNG</name>
<comment type="caution">
    <text evidence="1">The sequence shown here is derived from an EMBL/GenBank/DDBJ whole genome shotgun (WGS) entry which is preliminary data.</text>
</comment>
<sequence>SALDVHDLSDADGNLIEDEVLLSVLPVLILIKYGISSRTGKIPALDTLEVLWGRDSDGSGCLSRQYYPTCQ</sequence>
<organism evidence="1 2">
    <name type="scientific">Podila minutissima</name>
    <dbReference type="NCBI Taxonomy" id="64525"/>
    <lineage>
        <taxon>Eukaryota</taxon>
        <taxon>Fungi</taxon>
        <taxon>Fungi incertae sedis</taxon>
        <taxon>Mucoromycota</taxon>
        <taxon>Mortierellomycotina</taxon>
        <taxon>Mortierellomycetes</taxon>
        <taxon>Mortierellales</taxon>
        <taxon>Mortierellaceae</taxon>
        <taxon>Podila</taxon>
    </lineage>
</organism>
<keyword evidence="2" id="KW-1185">Reference proteome</keyword>
<protein>
    <submittedName>
        <fullName evidence="1">Uncharacterized protein</fullName>
    </submittedName>
</protein>
<gene>
    <name evidence="1" type="ORF">BG006_010493</name>
</gene>
<dbReference type="AlphaFoldDB" id="A0A9P5SFY8"/>
<evidence type="ECO:0000313" key="1">
    <source>
        <dbReference type="EMBL" id="KAF9326064.1"/>
    </source>
</evidence>
<proteinExistence type="predicted"/>
<reference evidence="1" key="1">
    <citation type="journal article" date="2020" name="Fungal Divers.">
        <title>Resolving the Mortierellaceae phylogeny through synthesis of multi-gene phylogenetics and phylogenomics.</title>
        <authorList>
            <person name="Vandepol N."/>
            <person name="Liber J."/>
            <person name="Desiro A."/>
            <person name="Na H."/>
            <person name="Kennedy M."/>
            <person name="Barry K."/>
            <person name="Grigoriev I.V."/>
            <person name="Miller A.N."/>
            <person name="O'Donnell K."/>
            <person name="Stajich J.E."/>
            <person name="Bonito G."/>
        </authorList>
    </citation>
    <scope>NUCLEOTIDE SEQUENCE</scope>
    <source>
        <strain evidence="1">NVP1</strain>
    </source>
</reference>
<feature type="non-terminal residue" evidence="1">
    <location>
        <position position="1"/>
    </location>
</feature>